<keyword evidence="5 12" id="KW-0812">Transmembrane</keyword>
<dbReference type="GO" id="GO:0009055">
    <property type="term" value="F:electron transfer activity"/>
    <property type="evidence" value="ECO:0007669"/>
    <property type="project" value="InterPro"/>
</dbReference>
<comment type="caution">
    <text evidence="14">The sequence shown here is derived from an EMBL/GenBank/DDBJ whole genome shotgun (WGS) entry which is preliminary data.</text>
</comment>
<evidence type="ECO:0000256" key="8">
    <source>
        <dbReference type="ARBA" id="ARBA00022989"/>
    </source>
</evidence>
<dbReference type="GO" id="GO:0020037">
    <property type="term" value="F:heme binding"/>
    <property type="evidence" value="ECO:0007669"/>
    <property type="project" value="TreeGrafter"/>
</dbReference>
<evidence type="ECO:0000256" key="4">
    <source>
        <dbReference type="ARBA" id="ARBA00022617"/>
    </source>
</evidence>
<evidence type="ECO:0000256" key="12">
    <source>
        <dbReference type="SAM" id="Phobius"/>
    </source>
</evidence>
<sequence>MSANGASTGYGTVTKVLHWTMAAAMGIQFVLGYSIDRFDDLLEWAADLFFGGEDEWWIVPHAVLGTVILVLACVRVWWRRVGGLPDWAPGLSAAERRVATAVERTLYVLMFAIPLTGLALLFGTDSEWDVGPYEWPAPLPIVDDDVGLVVHLTTHIVFLLALVAHVGLVLKHQLLDRDRLLNRML</sequence>
<keyword evidence="6" id="KW-0479">Metal-binding</keyword>
<feature type="transmembrane region" description="Helical" evidence="12">
    <location>
        <begin position="106"/>
        <end position="124"/>
    </location>
</feature>
<evidence type="ECO:0000256" key="6">
    <source>
        <dbReference type="ARBA" id="ARBA00022723"/>
    </source>
</evidence>
<dbReference type="InterPro" id="IPR052168">
    <property type="entry name" value="Cytochrome_b561_oxidase"/>
</dbReference>
<feature type="transmembrane region" description="Helical" evidence="12">
    <location>
        <begin position="148"/>
        <end position="170"/>
    </location>
</feature>
<dbReference type="GO" id="GO:0022904">
    <property type="term" value="P:respiratory electron transport chain"/>
    <property type="evidence" value="ECO:0007669"/>
    <property type="project" value="InterPro"/>
</dbReference>
<dbReference type="PANTHER" id="PTHR30529">
    <property type="entry name" value="CYTOCHROME B561"/>
    <property type="match status" value="1"/>
</dbReference>
<evidence type="ECO:0000256" key="9">
    <source>
        <dbReference type="ARBA" id="ARBA00023004"/>
    </source>
</evidence>
<evidence type="ECO:0000256" key="10">
    <source>
        <dbReference type="ARBA" id="ARBA00023136"/>
    </source>
</evidence>
<feature type="transmembrane region" description="Helical" evidence="12">
    <location>
        <begin position="55"/>
        <end position="78"/>
    </location>
</feature>
<evidence type="ECO:0000256" key="3">
    <source>
        <dbReference type="ARBA" id="ARBA00022475"/>
    </source>
</evidence>
<dbReference type="GO" id="GO:0005886">
    <property type="term" value="C:plasma membrane"/>
    <property type="evidence" value="ECO:0007669"/>
    <property type="project" value="UniProtKB-SubCell"/>
</dbReference>
<gene>
    <name evidence="14" type="ORF">HALOF300_00753</name>
</gene>
<keyword evidence="9" id="KW-0408">Iron</keyword>
<accession>A0A7M4DF62</accession>
<organism evidence="14 15">
    <name type="scientific">Occultella aeris</name>
    <dbReference type="NCBI Taxonomy" id="2761496"/>
    <lineage>
        <taxon>Bacteria</taxon>
        <taxon>Bacillati</taxon>
        <taxon>Actinomycetota</taxon>
        <taxon>Actinomycetes</taxon>
        <taxon>Micrococcales</taxon>
        <taxon>Ruaniaceae</taxon>
        <taxon>Occultella</taxon>
    </lineage>
</organism>
<dbReference type="Gene3D" id="1.20.950.20">
    <property type="entry name" value="Transmembrane di-heme cytochromes, Chain C"/>
    <property type="match status" value="1"/>
</dbReference>
<keyword evidence="4" id="KW-0349">Heme</keyword>
<evidence type="ECO:0000313" key="14">
    <source>
        <dbReference type="EMBL" id="VZO35555.1"/>
    </source>
</evidence>
<reference evidence="14 15" key="1">
    <citation type="submission" date="2019-11" db="EMBL/GenBank/DDBJ databases">
        <authorList>
            <person name="Criscuolo A."/>
        </authorList>
    </citation>
    <scope>NUCLEOTIDE SEQUENCE [LARGE SCALE GENOMIC DNA]</scope>
    <source>
        <strain evidence="14">CIP111667</strain>
    </source>
</reference>
<evidence type="ECO:0000256" key="5">
    <source>
        <dbReference type="ARBA" id="ARBA00022692"/>
    </source>
</evidence>
<keyword evidence="8 12" id="KW-1133">Transmembrane helix</keyword>
<dbReference type="InterPro" id="IPR011577">
    <property type="entry name" value="Cyt_b561_bac/Ni-Hgenase"/>
</dbReference>
<dbReference type="SUPFAM" id="SSF81342">
    <property type="entry name" value="Transmembrane di-heme cytochromes"/>
    <property type="match status" value="1"/>
</dbReference>
<keyword evidence="10 12" id="KW-0472">Membrane</keyword>
<dbReference type="Proteomes" id="UP000419743">
    <property type="component" value="Unassembled WGS sequence"/>
</dbReference>
<dbReference type="InterPro" id="IPR016174">
    <property type="entry name" value="Di-haem_cyt_TM"/>
</dbReference>
<dbReference type="GO" id="GO:0046872">
    <property type="term" value="F:metal ion binding"/>
    <property type="evidence" value="ECO:0007669"/>
    <property type="project" value="UniProtKB-KW"/>
</dbReference>
<dbReference type="EMBL" id="CACRYJ010000013">
    <property type="protein sequence ID" value="VZO35555.1"/>
    <property type="molecule type" value="Genomic_DNA"/>
</dbReference>
<evidence type="ECO:0000259" key="13">
    <source>
        <dbReference type="Pfam" id="PF01292"/>
    </source>
</evidence>
<comment type="similarity">
    <text evidence="11">Belongs to the cytochrome b561 family.</text>
</comment>
<keyword evidence="7" id="KW-0249">Electron transport</keyword>
<dbReference type="AlphaFoldDB" id="A0A7M4DF62"/>
<feature type="domain" description="Cytochrome b561 bacterial/Ni-hydrogenase" evidence="13">
    <location>
        <begin position="10"/>
        <end position="185"/>
    </location>
</feature>
<name>A0A7M4DF62_9MICO</name>
<comment type="subcellular location">
    <subcellularLocation>
        <location evidence="1">Cell membrane</location>
        <topology evidence="1">Multi-pass membrane protein</topology>
    </subcellularLocation>
</comment>
<keyword evidence="15" id="KW-1185">Reference proteome</keyword>
<protein>
    <recommendedName>
        <fullName evidence="13">Cytochrome b561 bacterial/Ni-hydrogenase domain-containing protein</fullName>
    </recommendedName>
</protein>
<evidence type="ECO:0000313" key="15">
    <source>
        <dbReference type="Proteomes" id="UP000419743"/>
    </source>
</evidence>
<dbReference type="PANTHER" id="PTHR30529:SF7">
    <property type="entry name" value="CYTOCHROME B561 BACTERIAL_NI-HYDROGENASE DOMAIN-CONTAINING PROTEIN"/>
    <property type="match status" value="1"/>
</dbReference>
<feature type="transmembrane region" description="Helical" evidence="12">
    <location>
        <begin position="16"/>
        <end position="35"/>
    </location>
</feature>
<keyword evidence="2" id="KW-0813">Transport</keyword>
<evidence type="ECO:0000256" key="7">
    <source>
        <dbReference type="ARBA" id="ARBA00022982"/>
    </source>
</evidence>
<evidence type="ECO:0000256" key="2">
    <source>
        <dbReference type="ARBA" id="ARBA00022448"/>
    </source>
</evidence>
<dbReference type="RefSeq" id="WP_156739419.1">
    <property type="nucleotide sequence ID" value="NZ_CACRYJ010000013.1"/>
</dbReference>
<evidence type="ECO:0000256" key="11">
    <source>
        <dbReference type="ARBA" id="ARBA00037975"/>
    </source>
</evidence>
<dbReference type="Pfam" id="PF01292">
    <property type="entry name" value="Ni_hydr_CYTB"/>
    <property type="match status" value="1"/>
</dbReference>
<evidence type="ECO:0000256" key="1">
    <source>
        <dbReference type="ARBA" id="ARBA00004651"/>
    </source>
</evidence>
<proteinExistence type="inferred from homology"/>
<keyword evidence="3" id="KW-1003">Cell membrane</keyword>